<dbReference type="EMBL" id="OZ035827">
    <property type="protein sequence ID" value="CAL1607564.1"/>
    <property type="molecule type" value="Genomic_DNA"/>
</dbReference>
<evidence type="ECO:0000256" key="1">
    <source>
        <dbReference type="SAM" id="MobiDB-lite"/>
    </source>
</evidence>
<organism evidence="2 3">
    <name type="scientific">Knipowitschia caucasica</name>
    <name type="common">Caucasian dwarf goby</name>
    <name type="synonym">Pomatoschistus caucasicus</name>
    <dbReference type="NCBI Taxonomy" id="637954"/>
    <lineage>
        <taxon>Eukaryota</taxon>
        <taxon>Metazoa</taxon>
        <taxon>Chordata</taxon>
        <taxon>Craniata</taxon>
        <taxon>Vertebrata</taxon>
        <taxon>Euteleostomi</taxon>
        <taxon>Actinopterygii</taxon>
        <taxon>Neopterygii</taxon>
        <taxon>Teleostei</taxon>
        <taxon>Neoteleostei</taxon>
        <taxon>Acanthomorphata</taxon>
        <taxon>Gobiaria</taxon>
        <taxon>Gobiiformes</taxon>
        <taxon>Gobioidei</taxon>
        <taxon>Gobiidae</taxon>
        <taxon>Gobiinae</taxon>
        <taxon>Knipowitschia</taxon>
    </lineage>
</organism>
<reference evidence="2 3" key="1">
    <citation type="submission" date="2024-04" db="EMBL/GenBank/DDBJ databases">
        <authorList>
            <person name="Waldvogel A.-M."/>
            <person name="Schoenle A."/>
        </authorList>
    </citation>
    <scope>NUCLEOTIDE SEQUENCE [LARGE SCALE GENOMIC DNA]</scope>
</reference>
<sequence>MFLRHVGKRFPRKTRLRPAEATNIEYELQRIQRDIQREVLVHRQKVLKKSANQLNATDSITFLARAKTAIGEILCREDPDEVHGLGMGYILGYLAIVTGHRAVVFHHTTKESVHNADSWKSGTRFQVLVDDHKTTKTFGQASILLDRQEYNWLRLLATGAFCQEECSEAENIFHTRSGAPIRQGTEIMNRAWAAAGLRGSINFNKIRSSVATQANEQLTEKERRRVARAMCHDPATASKFYVVLPNGERQYQDRLLRMKALCLAFNTRPDRHTRPAVSSSSESEGPEPVYQDSPDSSGSELASPEPAPSSPADDPSSPEPDR</sequence>
<keyword evidence="3" id="KW-1185">Reference proteome</keyword>
<accession>A0AAV2M2N7</accession>
<feature type="region of interest" description="Disordered" evidence="1">
    <location>
        <begin position="270"/>
        <end position="322"/>
    </location>
</feature>
<evidence type="ECO:0000313" key="3">
    <source>
        <dbReference type="Proteomes" id="UP001497482"/>
    </source>
</evidence>
<proteinExistence type="predicted"/>
<name>A0AAV2M2N7_KNICA</name>
<protein>
    <submittedName>
        <fullName evidence="2">Uncharacterized protein</fullName>
    </submittedName>
</protein>
<feature type="compositionally biased region" description="Low complexity" evidence="1">
    <location>
        <begin position="296"/>
        <end position="315"/>
    </location>
</feature>
<gene>
    <name evidence="2" type="ORF">KC01_LOCUS34599</name>
</gene>
<dbReference type="Proteomes" id="UP001497482">
    <property type="component" value="Chromosome 5"/>
</dbReference>
<dbReference type="AlphaFoldDB" id="A0AAV2M2N7"/>
<evidence type="ECO:0000313" key="2">
    <source>
        <dbReference type="EMBL" id="CAL1607564.1"/>
    </source>
</evidence>